<dbReference type="EMBL" id="RCIW01000026">
    <property type="protein sequence ID" value="RLP06466.1"/>
    <property type="molecule type" value="Genomic_DNA"/>
</dbReference>
<name>A0A383S2W0_9ACTN</name>
<reference evidence="2 5" key="3">
    <citation type="submission" date="2018-10" db="EMBL/GenBank/DDBJ databases">
        <title>Propionibacterium australiense Genome Sequencing and Assembly.</title>
        <authorList>
            <person name="Bernier A.-M."/>
            <person name="Bernard K."/>
        </authorList>
    </citation>
    <scope>NUCLEOTIDE SEQUENCE [LARGE SCALE GENOMIC DNA]</scope>
    <source>
        <strain evidence="2 5">NML98A078</strain>
    </source>
</reference>
<evidence type="ECO:0000313" key="2">
    <source>
        <dbReference type="EMBL" id="RLP06466.1"/>
    </source>
</evidence>
<dbReference type="RefSeq" id="WP_119160677.1">
    <property type="nucleotide sequence ID" value="NZ_LR134442.1"/>
</dbReference>
<evidence type="ECO:0000313" key="3">
    <source>
        <dbReference type="EMBL" id="SYZ32310.1"/>
    </source>
</evidence>
<feature type="transmembrane region" description="Helical" evidence="1">
    <location>
        <begin position="6"/>
        <end position="28"/>
    </location>
</feature>
<reference evidence="4" key="2">
    <citation type="submission" date="2018-08" db="EMBL/GenBank/DDBJ databases">
        <authorList>
            <person name="Hornung B."/>
        </authorList>
    </citation>
    <scope>NUCLEOTIDE SEQUENCE [LARGE SCALE GENOMIC DNA]</scope>
</reference>
<organism evidence="3 4">
    <name type="scientific">Propionibacterium australiense</name>
    <dbReference type="NCBI Taxonomy" id="119981"/>
    <lineage>
        <taxon>Bacteria</taxon>
        <taxon>Bacillati</taxon>
        <taxon>Actinomycetota</taxon>
        <taxon>Actinomycetes</taxon>
        <taxon>Propionibacteriales</taxon>
        <taxon>Propionibacteriaceae</taxon>
        <taxon>Propionibacterium</taxon>
    </lineage>
</organism>
<keyword evidence="1" id="KW-0472">Membrane</keyword>
<accession>A0A383S2W0</accession>
<dbReference type="Proteomes" id="UP000279336">
    <property type="component" value="Unassembled WGS sequence"/>
</dbReference>
<dbReference type="NCBIfam" id="NF033493">
    <property type="entry name" value="MetS_like_NSS"/>
    <property type="match status" value="1"/>
</dbReference>
<keyword evidence="1" id="KW-0812">Transmembrane</keyword>
<protein>
    <submittedName>
        <fullName evidence="2">MetS family NSS transporter small subunit</fullName>
    </submittedName>
</protein>
<sequence length="35" mass="3602">MTAIAMTTMAAAIAIIWGGLLVSVISLARRSRAKG</sequence>
<dbReference type="AlphaFoldDB" id="A0A383S2W0"/>
<keyword evidence="1" id="KW-1133">Transmembrane helix</keyword>
<evidence type="ECO:0000313" key="5">
    <source>
        <dbReference type="Proteomes" id="UP000279336"/>
    </source>
</evidence>
<gene>
    <name evidence="2" type="ORF">D7U36_12850</name>
    <name evidence="3" type="ORF">PROPAUS_0185</name>
</gene>
<evidence type="ECO:0000256" key="1">
    <source>
        <dbReference type="SAM" id="Phobius"/>
    </source>
</evidence>
<keyword evidence="4" id="KW-1185">Reference proteome</keyword>
<dbReference type="EMBL" id="UNQJ01000001">
    <property type="protein sequence ID" value="SYZ32310.1"/>
    <property type="molecule type" value="Genomic_DNA"/>
</dbReference>
<dbReference type="Proteomes" id="UP000263928">
    <property type="component" value="Unassembled WGS sequence"/>
</dbReference>
<reference evidence="3" key="1">
    <citation type="submission" date="2018-08" db="EMBL/GenBank/DDBJ databases">
        <authorList>
            <person name="Ferrada E.E."/>
            <person name="Latorre B.A."/>
        </authorList>
    </citation>
    <scope>NUCLEOTIDE SEQUENCE [LARGE SCALE GENOMIC DNA]</scope>
    <source>
        <strain evidence="3">Propionibacterium_australiense1</strain>
    </source>
</reference>
<proteinExistence type="predicted"/>
<evidence type="ECO:0000313" key="4">
    <source>
        <dbReference type="Proteomes" id="UP000263928"/>
    </source>
</evidence>